<dbReference type="SUPFAM" id="SSF103473">
    <property type="entry name" value="MFS general substrate transporter"/>
    <property type="match status" value="1"/>
</dbReference>
<evidence type="ECO:0000256" key="4">
    <source>
        <dbReference type="ARBA" id="ARBA00022989"/>
    </source>
</evidence>
<keyword evidence="3" id="KW-0812">Transmembrane</keyword>
<dbReference type="CDD" id="cd17417">
    <property type="entry name" value="MFS_NPF5"/>
    <property type="match status" value="1"/>
</dbReference>
<accession>A0A6A5M9Q4</accession>
<protein>
    <submittedName>
        <fullName evidence="6">Putative proton-dependent oligopeptide transporter family, major facilitator superfamily</fullName>
    </submittedName>
</protein>
<dbReference type="OrthoDB" id="8904098at2759"/>
<evidence type="ECO:0000256" key="3">
    <source>
        <dbReference type="ARBA" id="ARBA00022692"/>
    </source>
</evidence>
<dbReference type="GO" id="GO:0016020">
    <property type="term" value="C:membrane"/>
    <property type="evidence" value="ECO:0007669"/>
    <property type="project" value="UniProtKB-SubCell"/>
</dbReference>
<dbReference type="InterPro" id="IPR044739">
    <property type="entry name" value="NRT1/PTR"/>
</dbReference>
<gene>
    <name evidence="6" type="ORF">Lalb_Chr08g0238931</name>
</gene>
<dbReference type="GO" id="GO:0042937">
    <property type="term" value="F:tripeptide transmembrane transporter activity"/>
    <property type="evidence" value="ECO:0007669"/>
    <property type="project" value="InterPro"/>
</dbReference>
<dbReference type="Gene3D" id="1.20.1250.20">
    <property type="entry name" value="MFS general substrate transporter like domains"/>
    <property type="match status" value="1"/>
</dbReference>
<evidence type="ECO:0000256" key="2">
    <source>
        <dbReference type="ARBA" id="ARBA00005982"/>
    </source>
</evidence>
<sequence length="623" mass="71092">MGILLIIYLLNTIHHAPRVWFWFPICLNCFHYNLSDMEDTGYTLDGTVDFGGRPVLASRTGKWKACYFILVYQTLERFAYFGVAANLVNYMTTQLQKDLISSISNVNNWSGSAWITPILGAYIADSFLGRFWTITFSLIIYAFGFVLLAVTTSLKSLKPTCTNGICSKTSNLQLTLFYLSIYTIAIASGAVKPNMSTFGADQFDDFNPQEISPKVSFFNWWMFTTAFGILVATLLVVYIQERIGWGLGYGISAIGFLLSFVTFFLGTPLYRHKARKATSITRDFIRVIVVAFRNRKIHLPSTPSELHEIELQHYINTGKRQIHHTSHFRFLDKAAIKESEMDLLNPPCTVTQVEGIKLILRMYQIWLLMLIPSNILALEVTIFIKQGTTMERRLGSNFHIPAASLWSFLVFTILISLPIYDHYFIPFMRQRTGNHRGITLLQRVGIGIAIEVIAMAITYAVEIQRMNVIRRQQIVLGPEEIVPMSIFWLLPQNVVLGISDTFLLTGLHEFFYDQSPEEMKCLGTTFYTSTIASGNFFSTFLVYMIDKVTRKTGGKSWIGNNLNDCHLDYYYGFLFVISTLNFGVFLWVSSGYIYKEENSEEVNDMDSLCRNSVTHVNKNVNKE</sequence>
<dbReference type="Proteomes" id="UP000447434">
    <property type="component" value="Chromosome 8"/>
</dbReference>
<name>A0A6A5M9Q4_LUPAL</name>
<dbReference type="PANTHER" id="PTHR11654">
    <property type="entry name" value="OLIGOPEPTIDE TRANSPORTER-RELATED"/>
    <property type="match status" value="1"/>
</dbReference>
<keyword evidence="7" id="KW-1185">Reference proteome</keyword>
<organism evidence="6 7">
    <name type="scientific">Lupinus albus</name>
    <name type="common">White lupine</name>
    <name type="synonym">Lupinus termis</name>
    <dbReference type="NCBI Taxonomy" id="3870"/>
    <lineage>
        <taxon>Eukaryota</taxon>
        <taxon>Viridiplantae</taxon>
        <taxon>Streptophyta</taxon>
        <taxon>Embryophyta</taxon>
        <taxon>Tracheophyta</taxon>
        <taxon>Spermatophyta</taxon>
        <taxon>Magnoliopsida</taxon>
        <taxon>eudicotyledons</taxon>
        <taxon>Gunneridae</taxon>
        <taxon>Pentapetalae</taxon>
        <taxon>rosids</taxon>
        <taxon>fabids</taxon>
        <taxon>Fabales</taxon>
        <taxon>Fabaceae</taxon>
        <taxon>Papilionoideae</taxon>
        <taxon>50 kb inversion clade</taxon>
        <taxon>genistoids sensu lato</taxon>
        <taxon>core genistoids</taxon>
        <taxon>Genisteae</taxon>
        <taxon>Lupinus</taxon>
    </lineage>
</organism>
<proteinExistence type="inferred from homology"/>
<evidence type="ECO:0000313" key="7">
    <source>
        <dbReference type="Proteomes" id="UP000447434"/>
    </source>
</evidence>
<dbReference type="AlphaFoldDB" id="A0A6A5M9Q4"/>
<evidence type="ECO:0000313" key="6">
    <source>
        <dbReference type="EMBL" id="KAE9608745.1"/>
    </source>
</evidence>
<comment type="subcellular location">
    <subcellularLocation>
        <location evidence="1">Membrane</location>
        <topology evidence="1">Multi-pass membrane protein</topology>
    </subcellularLocation>
</comment>
<keyword evidence="5" id="KW-0472">Membrane</keyword>
<evidence type="ECO:0000256" key="1">
    <source>
        <dbReference type="ARBA" id="ARBA00004141"/>
    </source>
</evidence>
<evidence type="ECO:0000256" key="5">
    <source>
        <dbReference type="ARBA" id="ARBA00023136"/>
    </source>
</evidence>
<dbReference type="InterPro" id="IPR036259">
    <property type="entry name" value="MFS_trans_sf"/>
</dbReference>
<keyword evidence="4" id="KW-1133">Transmembrane helix</keyword>
<dbReference type="Pfam" id="PF00854">
    <property type="entry name" value="PTR2"/>
    <property type="match status" value="1"/>
</dbReference>
<dbReference type="EMBL" id="WOCE01000008">
    <property type="protein sequence ID" value="KAE9608745.1"/>
    <property type="molecule type" value="Genomic_DNA"/>
</dbReference>
<dbReference type="InterPro" id="IPR000109">
    <property type="entry name" value="POT_fam"/>
</dbReference>
<comment type="similarity">
    <text evidence="2">Belongs to the major facilitator superfamily. Proton-dependent oligopeptide transporter (POT/PTR) (TC 2.A.17) family.</text>
</comment>
<reference evidence="7" key="1">
    <citation type="journal article" date="2020" name="Nat. Commun.">
        <title>Genome sequence of the cluster root forming white lupin.</title>
        <authorList>
            <person name="Hufnagel B."/>
            <person name="Marques A."/>
            <person name="Soriano A."/>
            <person name="Marques L."/>
            <person name="Divol F."/>
            <person name="Doumas P."/>
            <person name="Sallet E."/>
            <person name="Mancinotti D."/>
            <person name="Carrere S."/>
            <person name="Marande W."/>
            <person name="Arribat S."/>
            <person name="Keller J."/>
            <person name="Huneau C."/>
            <person name="Blein T."/>
            <person name="Aime D."/>
            <person name="Laguerre M."/>
            <person name="Taylor J."/>
            <person name="Schubert V."/>
            <person name="Nelson M."/>
            <person name="Geu-Flores F."/>
            <person name="Crespi M."/>
            <person name="Gallardo-Guerrero K."/>
            <person name="Delaux P.-M."/>
            <person name="Salse J."/>
            <person name="Berges H."/>
            <person name="Guyot R."/>
            <person name="Gouzy J."/>
            <person name="Peret B."/>
        </authorList>
    </citation>
    <scope>NUCLEOTIDE SEQUENCE [LARGE SCALE GENOMIC DNA]</scope>
    <source>
        <strain evidence="7">cv. Amiga</strain>
    </source>
</reference>
<comment type="caution">
    <text evidence="6">The sequence shown here is derived from an EMBL/GenBank/DDBJ whole genome shotgun (WGS) entry which is preliminary data.</text>
</comment>
<dbReference type="GO" id="GO:0071916">
    <property type="term" value="F:dipeptide transmembrane transporter activity"/>
    <property type="evidence" value="ECO:0007669"/>
    <property type="project" value="InterPro"/>
</dbReference>